<keyword evidence="3" id="KW-1185">Reference proteome</keyword>
<dbReference type="Proteomes" id="UP000510721">
    <property type="component" value="Plasmid pEmeITTGR7c"/>
</dbReference>
<accession>A0A859QLK3</accession>
<dbReference type="Pfam" id="PF13692">
    <property type="entry name" value="Glyco_trans_1_4"/>
    <property type="match status" value="1"/>
</dbReference>
<keyword evidence="2" id="KW-0808">Transferase</keyword>
<evidence type="ECO:0000259" key="1">
    <source>
        <dbReference type="Pfam" id="PF13439"/>
    </source>
</evidence>
<dbReference type="SUPFAM" id="SSF53756">
    <property type="entry name" value="UDP-Glycosyltransferase/glycogen phosphorylase"/>
    <property type="match status" value="1"/>
</dbReference>
<geneLocation type="plasmid" evidence="3">
    <name>pemeittgr7c</name>
</geneLocation>
<dbReference type="Gene3D" id="3.40.50.2000">
    <property type="entry name" value="Glycogen Phosphorylase B"/>
    <property type="match status" value="2"/>
</dbReference>
<dbReference type="AlphaFoldDB" id="A0A859QLK3"/>
<sequence length="410" mass="43923">MAQRRQREAAAATTLASLEGSLAGCRRNEGDPVKIVFVLSGLGAGGAEKIVNLVAHHRLARGDTVHVIAVNATGPESYFPYDGAISVEPLVDEKRQPLPASGMGRRLLALRRRLQALQPDLVISFLTKINVLVGLATWGLNTAVIMSERNNFRSQEMHVFWRLARPLAARLATSLVMQTNEASRCLPEKLKAKAVIIPNPVALPAACARAPGDGTRLIAVGRLDKQKGFDLLLQAFRSVAAVAPAATLTIFGEGPQRPALEQQVRDLGLGDRVRMPGVTKSPADWISAGDTFVLSSRFEGFPNVLLEAMTAGLAVIAFNCPWGPSEILSSPDTGLLVPEADVERLADAIRRLIMDGTLREKLASAGAVAATTRYATSSVLQLWDDTIAASVSRRPSPTAPRVLSDVQRTL</sequence>
<dbReference type="PANTHER" id="PTHR12526">
    <property type="entry name" value="GLYCOSYLTRANSFERASE"/>
    <property type="match status" value="1"/>
</dbReference>
<dbReference type="GO" id="GO:0016757">
    <property type="term" value="F:glycosyltransferase activity"/>
    <property type="evidence" value="ECO:0007669"/>
    <property type="project" value="UniProtKB-ARBA"/>
</dbReference>
<dbReference type="CDD" id="cd03820">
    <property type="entry name" value="GT4_AmsD-like"/>
    <property type="match status" value="1"/>
</dbReference>
<protein>
    <submittedName>
        <fullName evidence="2">Glycosyltransferase family 4 protein</fullName>
    </submittedName>
</protein>
<dbReference type="EMBL" id="CP041241">
    <property type="protein sequence ID" value="QLL65974.1"/>
    <property type="molecule type" value="Genomic_DNA"/>
</dbReference>
<organism evidence="2 3">
    <name type="scientific">Sinorhizobium mexicanum</name>
    <dbReference type="NCBI Taxonomy" id="375549"/>
    <lineage>
        <taxon>Bacteria</taxon>
        <taxon>Pseudomonadati</taxon>
        <taxon>Pseudomonadota</taxon>
        <taxon>Alphaproteobacteria</taxon>
        <taxon>Hyphomicrobiales</taxon>
        <taxon>Rhizobiaceae</taxon>
        <taxon>Sinorhizobium/Ensifer group</taxon>
        <taxon>Sinorhizobium</taxon>
    </lineage>
</organism>
<evidence type="ECO:0000313" key="2">
    <source>
        <dbReference type="EMBL" id="QLL65974.1"/>
    </source>
</evidence>
<reference evidence="2 3" key="1">
    <citation type="submission" date="2019-06" db="EMBL/GenBank/DDBJ databases">
        <title>Complete genome sequence of Ensifer mexicanus ITTG R7 isolated from nodules of Acacia angustissima (Mill.) Kuntze.</title>
        <authorList>
            <person name="Rincon-Rosales R."/>
            <person name="Rogel M.A."/>
            <person name="Guerrero G."/>
            <person name="Rincon-Molina C.I."/>
            <person name="Lopez-Lopez A."/>
            <person name="Martinez-Romero E."/>
        </authorList>
    </citation>
    <scope>NUCLEOTIDE SEQUENCE [LARGE SCALE GENOMIC DNA]</scope>
    <source>
        <strain evidence="2 3">ITTG R7</strain>
        <plasmid evidence="3">pemeittgr7c</plasmid>
    </source>
</reference>
<gene>
    <name evidence="2" type="ORF">FKV68_32430</name>
</gene>
<name>A0A859QLK3_9HYPH</name>
<evidence type="ECO:0000313" key="3">
    <source>
        <dbReference type="Proteomes" id="UP000510721"/>
    </source>
</evidence>
<keyword evidence="2" id="KW-0614">Plasmid</keyword>
<dbReference type="KEGG" id="emx:FKV68_32430"/>
<feature type="domain" description="Glycosyltransferase subfamily 4-like N-terminal" evidence="1">
    <location>
        <begin position="45"/>
        <end position="201"/>
    </location>
</feature>
<dbReference type="RefSeq" id="WP_180942869.1">
    <property type="nucleotide sequence ID" value="NZ_CP041241.1"/>
</dbReference>
<dbReference type="Pfam" id="PF13439">
    <property type="entry name" value="Glyco_transf_4"/>
    <property type="match status" value="1"/>
</dbReference>
<proteinExistence type="predicted"/>
<dbReference type="InterPro" id="IPR028098">
    <property type="entry name" value="Glyco_trans_4-like_N"/>
</dbReference>